<accession>A0A101M280</accession>
<evidence type="ECO:0000313" key="1">
    <source>
        <dbReference type="EMBL" id="KUM49562.1"/>
    </source>
</evidence>
<organism evidence="1">
    <name type="scientific">Picea glauca</name>
    <name type="common">White spruce</name>
    <name type="synonym">Pinus glauca</name>
    <dbReference type="NCBI Taxonomy" id="3330"/>
    <lineage>
        <taxon>Eukaryota</taxon>
        <taxon>Viridiplantae</taxon>
        <taxon>Streptophyta</taxon>
        <taxon>Embryophyta</taxon>
        <taxon>Tracheophyta</taxon>
        <taxon>Spermatophyta</taxon>
        <taxon>Pinopsida</taxon>
        <taxon>Pinidae</taxon>
        <taxon>Conifers I</taxon>
        <taxon>Pinales</taxon>
        <taxon>Pinaceae</taxon>
        <taxon>Picea</taxon>
    </lineage>
</organism>
<proteinExistence type="predicted"/>
<keyword evidence="1" id="KW-0496">Mitochondrion</keyword>
<geneLocation type="mitochondrion" evidence="1"/>
<sequence>MEYLYYEQEIGSNRSMLRGHLLVSMIGLEERATGEVSFCLLMIEHTYTANINLMEGLIDRAGRSIITCSIVVRGTMVACLL</sequence>
<dbReference type="EMBL" id="LKAM01000002">
    <property type="protein sequence ID" value="KUM49562.1"/>
    <property type="molecule type" value="Genomic_DNA"/>
</dbReference>
<protein>
    <submittedName>
        <fullName evidence="1">Uncharacterized protein</fullName>
    </submittedName>
</protein>
<comment type="caution">
    <text evidence="1">The sequence shown here is derived from an EMBL/GenBank/DDBJ whole genome shotgun (WGS) entry which is preliminary data.</text>
</comment>
<dbReference type="AlphaFoldDB" id="A0A101M280"/>
<name>A0A101M280_PICGL</name>
<gene>
    <name evidence="1" type="ORF">ABT39_MTgene2787</name>
</gene>
<reference evidence="1" key="1">
    <citation type="journal article" date="2015" name="Genome Biol. Evol.">
        <title>Organellar Genomes of White Spruce (Picea glauca): Assembly and Annotation.</title>
        <authorList>
            <person name="Jackman S.D."/>
            <person name="Warren R.L."/>
            <person name="Gibb E.A."/>
            <person name="Vandervalk B.P."/>
            <person name="Mohamadi H."/>
            <person name="Chu J."/>
            <person name="Raymond A."/>
            <person name="Pleasance S."/>
            <person name="Coope R."/>
            <person name="Wildung M.R."/>
            <person name="Ritland C.E."/>
            <person name="Bousquet J."/>
            <person name="Jones S.J."/>
            <person name="Bohlmann J."/>
            <person name="Birol I."/>
        </authorList>
    </citation>
    <scope>NUCLEOTIDE SEQUENCE [LARGE SCALE GENOMIC DNA]</scope>
    <source>
        <tissue evidence="1">Flushing bud</tissue>
    </source>
</reference>